<evidence type="ECO:0000256" key="12">
    <source>
        <dbReference type="SAM" id="MobiDB-lite"/>
    </source>
</evidence>
<dbReference type="GO" id="GO:0000972">
    <property type="term" value="P:transcription-dependent tethering of RNA polymerase II gene DNA at nuclear periphery"/>
    <property type="evidence" value="ECO:0007669"/>
    <property type="project" value="TreeGrafter"/>
</dbReference>
<dbReference type="GO" id="GO:0036228">
    <property type="term" value="P:protein localization to nuclear inner membrane"/>
    <property type="evidence" value="ECO:0007669"/>
    <property type="project" value="TreeGrafter"/>
</dbReference>
<accession>A0A439CRM3</accession>
<comment type="subcellular location">
    <subcellularLocation>
        <location evidence="1">Nucleus membrane</location>
        <topology evidence="1">Peripheral membrane protein</topology>
        <orientation evidence="1">Cytoplasmic side</orientation>
    </subcellularLocation>
    <subcellularLocation>
        <location evidence="3">Nucleus membrane</location>
        <topology evidence="3">Peripheral membrane protein</topology>
        <orientation evidence="3">Nucleoplasmic side</orientation>
    </subcellularLocation>
    <subcellularLocation>
        <location evidence="2">Nucleus</location>
        <location evidence="2">Nuclear pore complex</location>
    </subcellularLocation>
</comment>
<evidence type="ECO:0000256" key="1">
    <source>
        <dbReference type="ARBA" id="ARBA00004335"/>
    </source>
</evidence>
<evidence type="ECO:0000313" key="16">
    <source>
        <dbReference type="Proteomes" id="UP000286045"/>
    </source>
</evidence>
<keyword evidence="16" id="KW-1185">Reference proteome</keyword>
<dbReference type="Gene3D" id="1.20.120.1880">
    <property type="entry name" value="Nucleoporin, helical C-terminal domain"/>
    <property type="match status" value="1"/>
</dbReference>
<dbReference type="PANTHER" id="PTHR10350">
    <property type="entry name" value="NUCLEAR PORE COMPLEX PROTEIN NUP155"/>
    <property type="match status" value="1"/>
</dbReference>
<organism evidence="15 16">
    <name type="scientific">Xylaria grammica</name>
    <dbReference type="NCBI Taxonomy" id="363999"/>
    <lineage>
        <taxon>Eukaryota</taxon>
        <taxon>Fungi</taxon>
        <taxon>Dikarya</taxon>
        <taxon>Ascomycota</taxon>
        <taxon>Pezizomycotina</taxon>
        <taxon>Sordariomycetes</taxon>
        <taxon>Xylariomycetidae</taxon>
        <taxon>Xylariales</taxon>
        <taxon>Xylariaceae</taxon>
        <taxon>Xylaria</taxon>
    </lineage>
</organism>
<dbReference type="GO" id="GO:0006405">
    <property type="term" value="P:RNA export from nucleus"/>
    <property type="evidence" value="ECO:0007669"/>
    <property type="project" value="TreeGrafter"/>
</dbReference>
<dbReference type="FunFam" id="1.25.40.450:FF:000002">
    <property type="entry name" value="Putative non-repetitive nucleoporin"/>
    <property type="match status" value="1"/>
</dbReference>
<feature type="domain" description="Nucleoporin Nup133/Nup155-like N-terminal" evidence="14">
    <location>
        <begin position="145"/>
        <end position="593"/>
    </location>
</feature>
<dbReference type="GO" id="GO:0006606">
    <property type="term" value="P:protein import into nucleus"/>
    <property type="evidence" value="ECO:0007669"/>
    <property type="project" value="TreeGrafter"/>
</dbReference>
<evidence type="ECO:0000256" key="3">
    <source>
        <dbReference type="ARBA" id="ARBA00004620"/>
    </source>
</evidence>
<dbReference type="GO" id="GO:0031965">
    <property type="term" value="C:nuclear membrane"/>
    <property type="evidence" value="ECO:0007669"/>
    <property type="project" value="UniProtKB-SubCell"/>
</dbReference>
<evidence type="ECO:0000256" key="11">
    <source>
        <dbReference type="ARBA" id="ARBA00023242"/>
    </source>
</evidence>
<dbReference type="GO" id="GO:0051292">
    <property type="term" value="P:nuclear pore complex assembly"/>
    <property type="evidence" value="ECO:0007669"/>
    <property type="project" value="UniProtKB-ARBA"/>
</dbReference>
<feature type="domain" description="Nucleoporin Nup133/Nup155-like C-terminal" evidence="13">
    <location>
        <begin position="693"/>
        <end position="1361"/>
    </location>
</feature>
<dbReference type="Gene3D" id="1.25.40.440">
    <property type="entry name" value="Nucleoporin, helical domain, central subdomain"/>
    <property type="match status" value="1"/>
</dbReference>
<gene>
    <name evidence="15" type="ORF">EKO27_g10291</name>
</gene>
<evidence type="ECO:0008006" key="17">
    <source>
        <dbReference type="Google" id="ProtNLM"/>
    </source>
</evidence>
<dbReference type="InterPro" id="IPR014908">
    <property type="entry name" value="Nucleoporin_Nup133/Nup155_N"/>
</dbReference>
<dbReference type="GO" id="GO:0044611">
    <property type="term" value="C:nuclear pore inner ring"/>
    <property type="evidence" value="ECO:0007669"/>
    <property type="project" value="TreeGrafter"/>
</dbReference>
<protein>
    <recommendedName>
        <fullName evidence="17">Nucleoporin Nup133/Nup155-like N-terminal domain-containing protein</fullName>
    </recommendedName>
</protein>
<comment type="similarity">
    <text evidence="4">Belongs to the non-repetitive/WGA-negative nucleoporin family.</text>
</comment>
<comment type="caution">
    <text evidence="15">The sequence shown here is derived from an EMBL/GenBank/DDBJ whole genome shotgun (WGS) entry which is preliminary data.</text>
</comment>
<dbReference type="InterPro" id="IPR007187">
    <property type="entry name" value="Nucleoporin_Nup133/Nup155_C"/>
</dbReference>
<evidence type="ECO:0000256" key="4">
    <source>
        <dbReference type="ARBA" id="ARBA00007373"/>
    </source>
</evidence>
<evidence type="ECO:0000256" key="6">
    <source>
        <dbReference type="ARBA" id="ARBA00022816"/>
    </source>
</evidence>
<reference evidence="15 16" key="1">
    <citation type="submission" date="2018-12" db="EMBL/GenBank/DDBJ databases">
        <title>Draft genome sequence of Xylaria grammica IHI A82.</title>
        <authorList>
            <person name="Buettner E."/>
            <person name="Kellner H."/>
        </authorList>
    </citation>
    <scope>NUCLEOTIDE SEQUENCE [LARGE SCALE GENOMIC DNA]</scope>
    <source>
        <strain evidence="15 16">IHI A82</strain>
    </source>
</reference>
<dbReference type="FunFam" id="1.25.40.440:FF:000001">
    <property type="entry name" value="Nuclear pore complex subunit"/>
    <property type="match status" value="1"/>
</dbReference>
<dbReference type="PANTHER" id="PTHR10350:SF6">
    <property type="entry name" value="NUCLEAR PORE COMPLEX PROTEIN NUP155"/>
    <property type="match status" value="1"/>
</dbReference>
<keyword evidence="6" id="KW-0509">mRNA transport</keyword>
<keyword evidence="8" id="KW-0811">Translocation</keyword>
<keyword evidence="5" id="KW-0813">Transport</keyword>
<dbReference type="InterPro" id="IPR042538">
    <property type="entry name" value="Nucleoporin_Nup155_C_3"/>
</dbReference>
<dbReference type="EMBL" id="RYZI01000514">
    <property type="protein sequence ID" value="RWA04818.1"/>
    <property type="molecule type" value="Genomic_DNA"/>
</dbReference>
<evidence type="ECO:0000256" key="7">
    <source>
        <dbReference type="ARBA" id="ARBA00022927"/>
    </source>
</evidence>
<name>A0A439CRM3_9PEZI</name>
<dbReference type="STRING" id="363999.A0A439CRM3"/>
<dbReference type="Pfam" id="PF03177">
    <property type="entry name" value="Nucleoporin_C"/>
    <property type="match status" value="1"/>
</dbReference>
<evidence type="ECO:0000256" key="10">
    <source>
        <dbReference type="ARBA" id="ARBA00023136"/>
    </source>
</evidence>
<evidence type="ECO:0000313" key="15">
    <source>
        <dbReference type="EMBL" id="RWA04818.1"/>
    </source>
</evidence>
<feature type="compositionally biased region" description="Pro residues" evidence="12">
    <location>
        <begin position="92"/>
        <end position="101"/>
    </location>
</feature>
<evidence type="ECO:0000256" key="5">
    <source>
        <dbReference type="ARBA" id="ARBA00022448"/>
    </source>
</evidence>
<evidence type="ECO:0000256" key="8">
    <source>
        <dbReference type="ARBA" id="ARBA00023010"/>
    </source>
</evidence>
<dbReference type="InterPro" id="IPR042537">
    <property type="entry name" value="Nucleoporin_Nup155_C_2"/>
</dbReference>
<dbReference type="InterPro" id="IPR004870">
    <property type="entry name" value="Nucleoporin_Nup155"/>
</dbReference>
<sequence length="1422" mass="158252">MSYSQTPGHALPGAYLNTPAIASRFGANTQQQDPVRRRLFSQPPTTSSSSADDFSHPVVSSSRPSGAPNLSFNLSPNVSSYPSNDETLARNPQPPATPQPPLAKAAGFINNALVRDERYPELDSYCRQISSEYDVTHIDSAWAPFQQTHIFPIPQSVFEHFEHAEVSTTMGLFAELNHAWVAIDNCLYLWDYTHPNPELVAYEDSQHSITAVKLVPPKPGVFNSVISHILVVATTNEMVLLGLAAKETATGSSSIELYGTRMSLPLRGEAHLIAGSASGRIFFTGQSDNDIYELHYQPEEKWFSSRTMRLNHTYPGWSSVMPNPTQMLWGKNAAEHVVDLVIDDSRNLLYSLSNTSTVRTYHMEPPNKLTKVIEKTKNDFLRDIAHALSVVSPLLGERMEIVSICPVSATEDNKVHLMALTNTGCRLFMSATSASSYMLGSSSQAPQSMQLQSIKFPPPEAGQRRFKSDPFNGPGESINVQSRSLERSRLGVRFPPGYFLDFVHKADQPDIDTLFISAPDSGRIKNGVRTQTLRYYEHANWIELNSRAEDIGLVTRPFAATNQPMGFGNELAVQFDNPEGGEFAILTNTGVHIMRRRRLVDLFASVVRATTGDEGLKAEVSKFQGAYGRVETITAALAVACRQGDNSRFSVGRSAIDQPTLDRARQVFINFGGNPMLPEQDGQPATVEMVRPSSRHGAITMYLSRLIRSLWKSRVVVVGSNGAGALVVNSTIPQPKLRDVQDSVVALRTFLNDNRSFIQGLSGPSDLRRAASKQEELALQGEHQAMHAVEVLMTDIIEGISFVTTLFEERVTDIYARLDAVAQQGLRELTYERLFSQEPGKELAKVLVKAIVNRNIENGSNVETVADALRRKCGSFCSADDVVIFKAQEQLQKASEPSLNANASRTLLHESLKHFQKVAGSLSQANLESAIQQYIQLRYYAGAIQLCLLVAEARDRGKSSLYWVNDGKPAGDPRAKAFDDRRVCYDLIHRVLLDLDSASSREPEMVDNKPTLIATKRAEAYDVVNSSADEVFHLDLYDWYIEQGWTERLLAIDSPYVTTFLCRLASKDVAHAELLCRFYTMRTLYFDAAKVQSDLAQSEFALTIKERLHLLSRAKTNASVMTAGVSRQEQQLLNHDVTELLEVANIQDDLLGRLRSDTRIPAERQPEIEKALDGRIQPLSDLFNLYADQAGYYDLCLIIYHVADFRNPTTIAQTWTSLIQQTHDEVLERAAAFQEEIQKRGAAHGDPAPQPYEVLVTKIEEICHRSSKDSFIFPVPTLMPNICRYAVENGQDGRIGADVHWPINLFLRLDVSHDLVVRVLETMFQAQDVPFRGAGRARLVEWICHAVGRWVRDLGRHGRPDARLEPWVGELMAECDTWASANMRGTNGGGADPRDLAREIQEVRRAVDGLVSSPLGRSMGFF</sequence>
<feature type="region of interest" description="Disordered" evidence="12">
    <location>
        <begin position="22"/>
        <end position="102"/>
    </location>
</feature>
<keyword evidence="10" id="KW-0472">Membrane</keyword>
<dbReference type="GO" id="GO:0051028">
    <property type="term" value="P:mRNA transport"/>
    <property type="evidence" value="ECO:0007669"/>
    <property type="project" value="UniProtKB-KW"/>
</dbReference>
<keyword evidence="9" id="KW-0906">Nuclear pore complex</keyword>
<dbReference type="Gene3D" id="1.25.40.450">
    <property type="entry name" value="Nucleoporin, helical domain, N-terminal subdomain"/>
    <property type="match status" value="1"/>
</dbReference>
<keyword evidence="7" id="KW-0653">Protein transport</keyword>
<keyword evidence="11" id="KW-0539">Nucleus</keyword>
<dbReference type="InterPro" id="IPR042533">
    <property type="entry name" value="Nucleoporin_Nup155_C_1"/>
</dbReference>
<dbReference type="Gene3D" id="1.20.58.1780">
    <property type="match status" value="1"/>
</dbReference>
<dbReference type="GO" id="GO:0017056">
    <property type="term" value="F:structural constituent of nuclear pore"/>
    <property type="evidence" value="ECO:0007669"/>
    <property type="project" value="InterPro"/>
</dbReference>
<evidence type="ECO:0000259" key="14">
    <source>
        <dbReference type="Pfam" id="PF08801"/>
    </source>
</evidence>
<proteinExistence type="inferred from homology"/>
<dbReference type="Proteomes" id="UP000286045">
    <property type="component" value="Unassembled WGS sequence"/>
</dbReference>
<feature type="compositionally biased region" description="Polar residues" evidence="12">
    <location>
        <begin position="42"/>
        <end position="86"/>
    </location>
</feature>
<evidence type="ECO:0000256" key="9">
    <source>
        <dbReference type="ARBA" id="ARBA00023132"/>
    </source>
</evidence>
<evidence type="ECO:0000259" key="13">
    <source>
        <dbReference type="Pfam" id="PF03177"/>
    </source>
</evidence>
<evidence type="ECO:0000256" key="2">
    <source>
        <dbReference type="ARBA" id="ARBA00004567"/>
    </source>
</evidence>
<dbReference type="Pfam" id="PF08801">
    <property type="entry name" value="Nucleoporin_N"/>
    <property type="match status" value="1"/>
</dbReference>